<dbReference type="Proteomes" id="UP000178379">
    <property type="component" value="Unassembled WGS sequence"/>
</dbReference>
<accession>A0A1F6T0P0</accession>
<dbReference type="PANTHER" id="PTHR36445">
    <property type="entry name" value="GTP CYCLOHYDROLASE MPTA"/>
    <property type="match status" value="1"/>
</dbReference>
<dbReference type="InterPro" id="IPR003801">
    <property type="entry name" value="GTP_cyclohydrolase_FolE2/MptA"/>
</dbReference>
<keyword evidence="1 2" id="KW-0378">Hydrolase</keyword>
<comment type="catalytic activity">
    <reaction evidence="2">
        <text>GTP + H2O = 7,8-dihydroneopterin 3'-triphosphate + formate + H(+)</text>
        <dbReference type="Rhea" id="RHEA:17473"/>
        <dbReference type="ChEBI" id="CHEBI:15377"/>
        <dbReference type="ChEBI" id="CHEBI:15378"/>
        <dbReference type="ChEBI" id="CHEBI:15740"/>
        <dbReference type="ChEBI" id="CHEBI:37565"/>
        <dbReference type="ChEBI" id="CHEBI:58462"/>
        <dbReference type="EC" id="3.5.4.16"/>
    </reaction>
</comment>
<dbReference type="EC" id="3.5.4.16" evidence="2"/>
<comment type="pathway">
    <text evidence="2">Cofactor biosynthesis; 7,8-dihydroneopterin triphosphate biosynthesis; 7,8-dihydroneopterin triphosphate from GTP: step 1/1.</text>
</comment>
<dbReference type="EMBL" id="MFSQ01000113">
    <property type="protein sequence ID" value="OGI38684.1"/>
    <property type="molecule type" value="Genomic_DNA"/>
</dbReference>
<dbReference type="GO" id="GO:0046654">
    <property type="term" value="P:tetrahydrofolate biosynthetic process"/>
    <property type="evidence" value="ECO:0007669"/>
    <property type="project" value="UniProtKB-UniRule"/>
</dbReference>
<dbReference type="Pfam" id="PF02649">
    <property type="entry name" value="GCHY-1"/>
    <property type="match status" value="1"/>
</dbReference>
<feature type="site" description="May be catalytically important" evidence="2">
    <location>
        <position position="145"/>
    </location>
</feature>
<dbReference type="AlphaFoldDB" id="A0A1F6T0P0"/>
<evidence type="ECO:0000313" key="3">
    <source>
        <dbReference type="EMBL" id="OGI38684.1"/>
    </source>
</evidence>
<organism evidence="3 4">
    <name type="scientific">Candidatus Muproteobacteria bacterium RBG_16_62_13</name>
    <dbReference type="NCBI Taxonomy" id="1817756"/>
    <lineage>
        <taxon>Bacteria</taxon>
        <taxon>Pseudomonadati</taxon>
        <taxon>Pseudomonadota</taxon>
        <taxon>Candidatus Muproteobacteria</taxon>
    </lineage>
</organism>
<dbReference type="STRING" id="1817756.A2140_10565"/>
<evidence type="ECO:0000313" key="4">
    <source>
        <dbReference type="Proteomes" id="UP000178379"/>
    </source>
</evidence>
<dbReference type="PANTHER" id="PTHR36445:SF1">
    <property type="entry name" value="GTP CYCLOHYDROLASE MPTA"/>
    <property type="match status" value="1"/>
</dbReference>
<dbReference type="HAMAP" id="MF_01527_B">
    <property type="entry name" value="GTP_cyclohydrol_B"/>
    <property type="match status" value="1"/>
</dbReference>
<evidence type="ECO:0000256" key="1">
    <source>
        <dbReference type="ARBA" id="ARBA00022801"/>
    </source>
</evidence>
<dbReference type="InterPro" id="IPR022838">
    <property type="entry name" value="GTP_cyclohydrolase_FolE2"/>
</dbReference>
<dbReference type="NCBIfam" id="NF010200">
    <property type="entry name" value="PRK13674.1-1"/>
    <property type="match status" value="1"/>
</dbReference>
<comment type="function">
    <text evidence="2">Converts GTP to 7,8-dihydroneopterin triphosphate.</text>
</comment>
<proteinExistence type="inferred from homology"/>
<dbReference type="Gene3D" id="3.10.270.10">
    <property type="entry name" value="Urate Oxidase"/>
    <property type="match status" value="1"/>
</dbReference>
<comment type="caution">
    <text evidence="3">The sequence shown here is derived from an EMBL/GenBank/DDBJ whole genome shotgun (WGS) entry which is preliminary data.</text>
</comment>
<evidence type="ECO:0000256" key="2">
    <source>
        <dbReference type="HAMAP-Rule" id="MF_01527"/>
    </source>
</evidence>
<protein>
    <recommendedName>
        <fullName evidence="2">GTP cyclohydrolase FolE2</fullName>
        <ecNumber evidence="2">3.5.4.16</ecNumber>
    </recommendedName>
</protein>
<dbReference type="UniPathway" id="UPA00848">
    <property type="reaction ID" value="UER00151"/>
</dbReference>
<name>A0A1F6T0P0_9PROT</name>
<gene>
    <name evidence="2" type="primary">folE2</name>
    <name evidence="3" type="ORF">A2140_10565</name>
</gene>
<reference evidence="3 4" key="1">
    <citation type="journal article" date="2016" name="Nat. Commun.">
        <title>Thousands of microbial genomes shed light on interconnected biogeochemical processes in an aquifer system.</title>
        <authorList>
            <person name="Anantharaman K."/>
            <person name="Brown C.T."/>
            <person name="Hug L.A."/>
            <person name="Sharon I."/>
            <person name="Castelle C.J."/>
            <person name="Probst A.J."/>
            <person name="Thomas B.C."/>
            <person name="Singh A."/>
            <person name="Wilkins M.J."/>
            <person name="Karaoz U."/>
            <person name="Brodie E.L."/>
            <person name="Williams K.H."/>
            <person name="Hubbard S.S."/>
            <person name="Banfield J.F."/>
        </authorList>
    </citation>
    <scope>NUCLEOTIDE SEQUENCE [LARGE SCALE GENOMIC DNA]</scope>
</reference>
<dbReference type="GO" id="GO:0003934">
    <property type="term" value="F:GTP cyclohydrolase I activity"/>
    <property type="evidence" value="ECO:0007669"/>
    <property type="project" value="UniProtKB-UniRule"/>
</dbReference>
<sequence>MADVQSTPDTRRIPIDKVGIKDIRHPVLVKDRSQGVQHTIATFNMYVRLPHNFKGTHMSRFVEILNVHDMEISVESFSDMLADMATRLEARVGHIEMSFPYFINKAAPVSGVKALMDYQVTFLGDIIDGKHTLTIKVIIPVTSLCPCSKEISERGAHNQRSHVTLTVRTNAFVWIEDLIDLVEKQASCELYGLLKRPDEKFVTERAYDNPKFVEDMVRDVAAKLNQDARIDAYVVESENFESIHNHSAYALIERDKTVNPT</sequence>
<comment type="similarity">
    <text evidence="2">Belongs to the GTP cyclohydrolase IV family.</text>
</comment>